<dbReference type="AlphaFoldDB" id="A0A7W7TX95"/>
<keyword evidence="3" id="KW-1185">Reference proteome</keyword>
<protein>
    <submittedName>
        <fullName evidence="2">Uncharacterized protein</fullName>
    </submittedName>
</protein>
<evidence type="ECO:0000256" key="1">
    <source>
        <dbReference type="SAM" id="MobiDB-lite"/>
    </source>
</evidence>
<organism evidence="2 3">
    <name type="scientific">Streptomyces nymphaeiformis</name>
    <dbReference type="NCBI Taxonomy" id="2663842"/>
    <lineage>
        <taxon>Bacteria</taxon>
        <taxon>Bacillati</taxon>
        <taxon>Actinomycetota</taxon>
        <taxon>Actinomycetes</taxon>
        <taxon>Kitasatosporales</taxon>
        <taxon>Streptomycetaceae</taxon>
        <taxon>Streptomyces</taxon>
    </lineage>
</organism>
<dbReference type="RefSeq" id="WP_116156898.1">
    <property type="nucleotide sequence ID" value="NZ_JACHJY010000002.1"/>
</dbReference>
<evidence type="ECO:0000313" key="3">
    <source>
        <dbReference type="Proteomes" id="UP000582643"/>
    </source>
</evidence>
<gene>
    <name evidence="2" type="ORF">GGE06_001977</name>
</gene>
<feature type="compositionally biased region" description="Polar residues" evidence="1">
    <location>
        <begin position="52"/>
        <end position="62"/>
    </location>
</feature>
<feature type="compositionally biased region" description="Low complexity" evidence="1">
    <location>
        <begin position="108"/>
        <end position="150"/>
    </location>
</feature>
<feature type="region of interest" description="Disordered" evidence="1">
    <location>
        <begin position="18"/>
        <end position="150"/>
    </location>
</feature>
<dbReference type="Proteomes" id="UP000582643">
    <property type="component" value="Unassembled WGS sequence"/>
</dbReference>
<comment type="caution">
    <text evidence="2">The sequence shown here is derived from an EMBL/GenBank/DDBJ whole genome shotgun (WGS) entry which is preliminary data.</text>
</comment>
<accession>A0A7W7TX95</accession>
<reference evidence="2 3" key="1">
    <citation type="submission" date="2020-08" db="EMBL/GenBank/DDBJ databases">
        <title>Genomic Encyclopedia of Type Strains, Phase III (KMG-III): the genomes of soil and plant-associated and newly described type strains.</title>
        <authorList>
            <person name="Whitman W."/>
        </authorList>
    </citation>
    <scope>NUCLEOTIDE SEQUENCE [LARGE SCALE GENOMIC DNA]</scope>
    <source>
        <strain evidence="2 3">SFB5A</strain>
    </source>
</reference>
<proteinExistence type="predicted"/>
<sequence length="150" mass="13866">MAGAAIVGVLLLSVPFLISGGDGDDDRTTAKQGATPGTVLDGQGGTVHGVAGSQSPSPSRSTAPGKPVPKMTGTGPDGKTVTLTVAPPGSPAGGGKQPATKGGPTTDPKAPGTSSPGPKSGSGKASSGLGTSSSGSKSGSNTSSPASGTT</sequence>
<evidence type="ECO:0000313" key="2">
    <source>
        <dbReference type="EMBL" id="MBB4981069.1"/>
    </source>
</evidence>
<dbReference type="EMBL" id="JACHJY010000002">
    <property type="protein sequence ID" value="MBB4981069.1"/>
    <property type="molecule type" value="Genomic_DNA"/>
</dbReference>
<name>A0A7W7TX95_9ACTN</name>